<dbReference type="EMBL" id="PZKE01000004">
    <property type="protein sequence ID" value="PTE15233.1"/>
    <property type="molecule type" value="Genomic_DNA"/>
</dbReference>
<dbReference type="PANTHER" id="PTHR20854">
    <property type="entry name" value="INOSITOL MONOPHOSPHATASE"/>
    <property type="match status" value="1"/>
</dbReference>
<dbReference type="RefSeq" id="WP_107672483.1">
    <property type="nucleotide sequence ID" value="NZ_PZKE01000004.1"/>
</dbReference>
<accession>A0A2T4JBK2</accession>
<keyword evidence="4" id="KW-1185">Reference proteome</keyword>
<dbReference type="InterPro" id="IPR000760">
    <property type="entry name" value="Inositol_monophosphatase-like"/>
</dbReference>
<dbReference type="GO" id="GO:0046872">
    <property type="term" value="F:metal ion binding"/>
    <property type="evidence" value="ECO:0007669"/>
    <property type="project" value="UniProtKB-KW"/>
</dbReference>
<dbReference type="GO" id="GO:0008934">
    <property type="term" value="F:inositol monophosphate 1-phosphatase activity"/>
    <property type="evidence" value="ECO:0007669"/>
    <property type="project" value="TreeGrafter"/>
</dbReference>
<feature type="binding site" evidence="2">
    <location>
        <position position="73"/>
    </location>
    <ligand>
        <name>Mg(2+)</name>
        <dbReference type="ChEBI" id="CHEBI:18420"/>
        <label>1</label>
        <note>catalytic</note>
    </ligand>
</feature>
<dbReference type="CDD" id="cd01638">
    <property type="entry name" value="CysQ"/>
    <property type="match status" value="1"/>
</dbReference>
<organism evidence="3 4">
    <name type="scientific">Fuscovulum blasticum DSM 2131</name>
    <dbReference type="NCBI Taxonomy" id="1188250"/>
    <lineage>
        <taxon>Bacteria</taxon>
        <taxon>Pseudomonadati</taxon>
        <taxon>Pseudomonadota</taxon>
        <taxon>Alphaproteobacteria</taxon>
        <taxon>Rhodobacterales</taxon>
        <taxon>Paracoccaceae</taxon>
        <taxon>Pseudogemmobacter</taxon>
    </lineage>
</organism>
<keyword evidence="2" id="KW-0460">Magnesium</keyword>
<feature type="binding site" evidence="2">
    <location>
        <position position="93"/>
    </location>
    <ligand>
        <name>Mg(2+)</name>
        <dbReference type="ChEBI" id="CHEBI:18420"/>
        <label>2</label>
    </ligand>
</feature>
<gene>
    <name evidence="3" type="ORF">C5F44_05310</name>
</gene>
<feature type="binding site" evidence="2">
    <location>
        <position position="94"/>
    </location>
    <ligand>
        <name>Mg(2+)</name>
        <dbReference type="ChEBI" id="CHEBI:18420"/>
        <label>1</label>
        <note>catalytic</note>
    </ligand>
</feature>
<proteinExistence type="inferred from homology"/>
<comment type="cofactor">
    <cofactor evidence="2">
        <name>Mg(2+)</name>
        <dbReference type="ChEBI" id="CHEBI:18420"/>
    </cofactor>
</comment>
<evidence type="ECO:0000256" key="2">
    <source>
        <dbReference type="PIRSR" id="PIRSR600760-2"/>
    </source>
</evidence>
<protein>
    <submittedName>
        <fullName evidence="3">3'(2'),5'-bisphosphate nucleotidase CysQ</fullName>
    </submittedName>
</protein>
<comment type="caution">
    <text evidence="3">The sequence shown here is derived from an EMBL/GenBank/DDBJ whole genome shotgun (WGS) entry which is preliminary data.</text>
</comment>
<dbReference type="AlphaFoldDB" id="A0A2T4JBK2"/>
<evidence type="ECO:0000313" key="4">
    <source>
        <dbReference type="Proteomes" id="UP000241362"/>
    </source>
</evidence>
<dbReference type="Proteomes" id="UP000241362">
    <property type="component" value="Unassembled WGS sequence"/>
</dbReference>
<dbReference type="GO" id="GO:0007165">
    <property type="term" value="P:signal transduction"/>
    <property type="evidence" value="ECO:0007669"/>
    <property type="project" value="TreeGrafter"/>
</dbReference>
<dbReference type="Gene3D" id="3.30.540.10">
    <property type="entry name" value="Fructose-1,6-Bisphosphatase, subunit A, domain 1"/>
    <property type="match status" value="1"/>
</dbReference>
<feature type="binding site" evidence="2">
    <location>
        <position position="91"/>
    </location>
    <ligand>
        <name>Mg(2+)</name>
        <dbReference type="ChEBI" id="CHEBI:18420"/>
        <label>1</label>
        <note>catalytic</note>
    </ligand>
</feature>
<dbReference type="Gene3D" id="3.40.190.80">
    <property type="match status" value="1"/>
</dbReference>
<dbReference type="PANTHER" id="PTHR20854:SF4">
    <property type="entry name" value="INOSITOL-1-MONOPHOSPHATASE-RELATED"/>
    <property type="match status" value="1"/>
</dbReference>
<name>A0A2T4JBK2_FUSBL</name>
<dbReference type="GO" id="GO:0006020">
    <property type="term" value="P:inositol metabolic process"/>
    <property type="evidence" value="ECO:0007669"/>
    <property type="project" value="TreeGrafter"/>
</dbReference>
<feature type="binding site" evidence="2">
    <location>
        <position position="212"/>
    </location>
    <ligand>
        <name>Mg(2+)</name>
        <dbReference type="ChEBI" id="CHEBI:18420"/>
        <label>1</label>
        <note>catalytic</note>
    </ligand>
</feature>
<dbReference type="SUPFAM" id="SSF56655">
    <property type="entry name" value="Carbohydrate phosphatase"/>
    <property type="match status" value="1"/>
</dbReference>
<dbReference type="Pfam" id="PF00459">
    <property type="entry name" value="Inositol_P"/>
    <property type="match status" value="1"/>
</dbReference>
<evidence type="ECO:0000313" key="3">
    <source>
        <dbReference type="EMBL" id="PTE15233.1"/>
    </source>
</evidence>
<keyword evidence="2" id="KW-0479">Metal-binding</keyword>
<reference evidence="3 4" key="1">
    <citation type="submission" date="2018-03" db="EMBL/GenBank/DDBJ databases">
        <title>Rhodobacter blasticus.</title>
        <authorList>
            <person name="Meyer T.E."/>
            <person name="Miller S."/>
            <person name="Lodha T."/>
            <person name="Gandham S."/>
            <person name="Chintalapati S."/>
            <person name="Chintalapati V.R."/>
        </authorList>
    </citation>
    <scope>NUCLEOTIDE SEQUENCE [LARGE SCALE GENOMIC DNA]</scope>
    <source>
        <strain evidence="3 4">DSM 2131</strain>
    </source>
</reference>
<evidence type="ECO:0000256" key="1">
    <source>
        <dbReference type="ARBA" id="ARBA00009759"/>
    </source>
</evidence>
<sequence length="268" mass="28259">MPAPEPTPDQDLALLADAAAAAGPLALSFWRNAPRAWDKAGDQGPVSEADLAVDALLKTTLRAARPGYGWLSEETPDDPVRLGHDRVFIIDPIDGTRAFLAGEDGFALSLAVAQAGRVTAALVHLPARGATYAATQHGPATRNGNPIAASPRQDLTGADVLANRASLAPELWPGGVPDLKRSFRTSLAWRLCRAAEGRHDAMLTFRDTWEWDIAAGCLIAERAGCRVTDRTGAPIRFNAPQPRAAGVIAAPPALHGALLTHLHPPAAR</sequence>
<comment type="similarity">
    <text evidence="1">Belongs to the inositol monophosphatase superfamily.</text>
</comment>
<dbReference type="PRINTS" id="PR00377">
    <property type="entry name" value="IMPHPHTASES"/>
</dbReference>